<dbReference type="Gene3D" id="1.10.357.10">
    <property type="entry name" value="Tetracycline Repressor, domain 2"/>
    <property type="match status" value="1"/>
</dbReference>
<keyword evidence="8" id="KW-1185">Reference proteome</keyword>
<evidence type="ECO:0000256" key="3">
    <source>
        <dbReference type="ARBA" id="ARBA00023125"/>
    </source>
</evidence>
<dbReference type="GO" id="GO:0003700">
    <property type="term" value="F:DNA-binding transcription factor activity"/>
    <property type="evidence" value="ECO:0007669"/>
    <property type="project" value="TreeGrafter"/>
</dbReference>
<dbReference type="PRINTS" id="PR00455">
    <property type="entry name" value="HTHTETR"/>
</dbReference>
<dbReference type="Pfam" id="PF00440">
    <property type="entry name" value="TetR_N"/>
    <property type="match status" value="1"/>
</dbReference>
<dbReference type="SUPFAM" id="SSF48498">
    <property type="entry name" value="Tetracyclin repressor-like, C-terminal domain"/>
    <property type="match status" value="1"/>
</dbReference>
<dbReference type="GO" id="GO:0000976">
    <property type="term" value="F:transcription cis-regulatory region binding"/>
    <property type="evidence" value="ECO:0007669"/>
    <property type="project" value="TreeGrafter"/>
</dbReference>
<dbReference type="SUPFAM" id="SSF46689">
    <property type="entry name" value="Homeodomain-like"/>
    <property type="match status" value="1"/>
</dbReference>
<dbReference type="PROSITE" id="PS01081">
    <property type="entry name" value="HTH_TETR_1"/>
    <property type="match status" value="1"/>
</dbReference>
<evidence type="ECO:0000256" key="5">
    <source>
        <dbReference type="PROSITE-ProRule" id="PRU00335"/>
    </source>
</evidence>
<dbReference type="PROSITE" id="PS50977">
    <property type="entry name" value="HTH_TETR_2"/>
    <property type="match status" value="1"/>
</dbReference>
<keyword evidence="1" id="KW-0678">Repressor</keyword>
<gene>
    <name evidence="7" type="ORF">RAMLITH_20485</name>
</gene>
<keyword evidence="4" id="KW-0804">Transcription</keyword>
<feature type="DNA-binding region" description="H-T-H motif" evidence="5">
    <location>
        <begin position="33"/>
        <end position="52"/>
    </location>
</feature>
<dbReference type="InterPro" id="IPR050109">
    <property type="entry name" value="HTH-type_TetR-like_transc_reg"/>
</dbReference>
<dbReference type="PANTHER" id="PTHR30055:SF240">
    <property type="entry name" value="HTH-TYPE TRANSCRIPTIONAL REGULATOR ACRR"/>
    <property type="match status" value="1"/>
</dbReference>
<dbReference type="RefSeq" id="WP_168109323.1">
    <property type="nucleotide sequence ID" value="NZ_VTOX01000009.1"/>
</dbReference>
<dbReference type="InterPro" id="IPR013572">
    <property type="entry name" value="Tscrpt_reg_MAATS_C"/>
</dbReference>
<feature type="domain" description="HTH tetR-type" evidence="6">
    <location>
        <begin position="10"/>
        <end position="70"/>
    </location>
</feature>
<dbReference type="InterPro" id="IPR009057">
    <property type="entry name" value="Homeodomain-like_sf"/>
</dbReference>
<keyword evidence="2" id="KW-0805">Transcription regulation</keyword>
<dbReference type="AlphaFoldDB" id="A0A7X6I895"/>
<name>A0A7X6I895_9BURK</name>
<comment type="caution">
    <text evidence="7">The sequence shown here is derived from an EMBL/GenBank/DDBJ whole genome shotgun (WGS) entry which is preliminary data.</text>
</comment>
<dbReference type="InterPro" id="IPR023772">
    <property type="entry name" value="DNA-bd_HTH_TetR-type_CS"/>
</dbReference>
<evidence type="ECO:0000313" key="7">
    <source>
        <dbReference type="EMBL" id="NKE68198.1"/>
    </source>
</evidence>
<proteinExistence type="predicted"/>
<evidence type="ECO:0000313" key="8">
    <source>
        <dbReference type="Proteomes" id="UP000521868"/>
    </source>
</evidence>
<sequence>MPRRTKEDALATRESLLDAAERLFQAQGVSGTSLHDIATAAGATRGAVYWHFKDKADLFNAMMDRVTLPLEDALPQARGAASEDPLPRLRAALLAALRRTATDPQTRRVFEVATQKVEYIDALGKVRERHLDARRRSVVLMKQALQRSAIARGRRLRMPAIAAARGLHALVAGLIQDWLLDPGEFQLEAAGRQAIDAYLAGLGLGA</sequence>
<dbReference type="InterPro" id="IPR001647">
    <property type="entry name" value="HTH_TetR"/>
</dbReference>
<keyword evidence="3 5" id="KW-0238">DNA-binding</keyword>
<reference evidence="7 8" key="1">
    <citation type="journal article" date="2020" name="Nature">
        <title>Bacterial chemolithoautotrophy via manganese oxidation.</title>
        <authorList>
            <person name="Yu H."/>
            <person name="Leadbetter J.R."/>
        </authorList>
    </citation>
    <scope>NUCLEOTIDE SEQUENCE [LARGE SCALE GENOMIC DNA]</scope>
    <source>
        <strain evidence="7 8">RBP-1</strain>
    </source>
</reference>
<dbReference type="Pfam" id="PF08361">
    <property type="entry name" value="TetR_C_2"/>
    <property type="match status" value="1"/>
</dbReference>
<evidence type="ECO:0000256" key="2">
    <source>
        <dbReference type="ARBA" id="ARBA00023015"/>
    </source>
</evidence>
<evidence type="ECO:0000256" key="4">
    <source>
        <dbReference type="ARBA" id="ARBA00023163"/>
    </source>
</evidence>
<dbReference type="InterPro" id="IPR036271">
    <property type="entry name" value="Tet_transcr_reg_TetR-rel_C_sf"/>
</dbReference>
<evidence type="ECO:0000259" key="6">
    <source>
        <dbReference type="PROSITE" id="PS50977"/>
    </source>
</evidence>
<organism evidence="7 8">
    <name type="scientific">Ramlibacter lithotrophicus</name>
    <dbReference type="NCBI Taxonomy" id="2606681"/>
    <lineage>
        <taxon>Bacteria</taxon>
        <taxon>Pseudomonadati</taxon>
        <taxon>Pseudomonadota</taxon>
        <taxon>Betaproteobacteria</taxon>
        <taxon>Burkholderiales</taxon>
        <taxon>Comamonadaceae</taxon>
        <taxon>Ramlibacter</taxon>
    </lineage>
</organism>
<evidence type="ECO:0000256" key="1">
    <source>
        <dbReference type="ARBA" id="ARBA00022491"/>
    </source>
</evidence>
<dbReference type="EMBL" id="VTOX01000009">
    <property type="protein sequence ID" value="NKE68198.1"/>
    <property type="molecule type" value="Genomic_DNA"/>
</dbReference>
<dbReference type="PANTHER" id="PTHR30055">
    <property type="entry name" value="HTH-TYPE TRANSCRIPTIONAL REGULATOR RUTR"/>
    <property type="match status" value="1"/>
</dbReference>
<protein>
    <submittedName>
        <fullName evidence="7">TetR family transcriptional regulator</fullName>
    </submittedName>
</protein>
<dbReference type="Proteomes" id="UP000521868">
    <property type="component" value="Unassembled WGS sequence"/>
</dbReference>
<accession>A0A7X6I895</accession>